<accession>A0A3S4SLC6</accession>
<dbReference type="EMBL" id="LR134313">
    <property type="protein sequence ID" value="VEF00435.1"/>
    <property type="molecule type" value="Genomic_DNA"/>
</dbReference>
<gene>
    <name evidence="1" type="ORF">NCTC10296_00852</name>
</gene>
<dbReference type="KEGG" id="nci:NCTC10296_00852"/>
<dbReference type="RefSeq" id="WP_308021765.1">
    <property type="nucleotide sequence ID" value="NZ_CAUJPY010000056.1"/>
</dbReference>
<dbReference type="AlphaFoldDB" id="A0A3S4SLC6"/>
<reference evidence="1 2" key="1">
    <citation type="submission" date="2018-12" db="EMBL/GenBank/DDBJ databases">
        <authorList>
            <consortium name="Pathogen Informatics"/>
        </authorList>
    </citation>
    <scope>NUCLEOTIDE SEQUENCE [LARGE SCALE GENOMIC DNA]</scope>
    <source>
        <strain evidence="1 2">NCTC10296</strain>
    </source>
</reference>
<keyword evidence="2" id="KW-1185">Reference proteome</keyword>
<organism evidence="1 2">
    <name type="scientific">Neisseria canis</name>
    <dbReference type="NCBI Taxonomy" id="493"/>
    <lineage>
        <taxon>Bacteria</taxon>
        <taxon>Pseudomonadati</taxon>
        <taxon>Pseudomonadota</taxon>
        <taxon>Betaproteobacteria</taxon>
        <taxon>Neisseriales</taxon>
        <taxon>Neisseriaceae</taxon>
        <taxon>Neisseria</taxon>
    </lineage>
</organism>
<evidence type="ECO:0000313" key="1">
    <source>
        <dbReference type="EMBL" id="VEF00435.1"/>
    </source>
</evidence>
<evidence type="ECO:0000313" key="2">
    <source>
        <dbReference type="Proteomes" id="UP000279284"/>
    </source>
</evidence>
<sequence>MVSCGNTIGILIFQPSASAMVSQGSINTFELLTDATYPVDIIEMVAQASHRPHKRP</sequence>
<name>A0A3S4SLC6_9NEIS</name>
<dbReference type="Proteomes" id="UP000279284">
    <property type="component" value="Chromosome"/>
</dbReference>
<proteinExistence type="predicted"/>
<protein>
    <submittedName>
        <fullName evidence="1">Uncharacterized protein</fullName>
    </submittedName>
</protein>